<dbReference type="InterPro" id="IPR036656">
    <property type="entry name" value="QCR9_sf"/>
</dbReference>
<evidence type="ECO:0000256" key="11">
    <source>
        <dbReference type="SAM" id="Phobius"/>
    </source>
</evidence>
<dbReference type="GO" id="GO:0005743">
    <property type="term" value="C:mitochondrial inner membrane"/>
    <property type="evidence" value="ECO:0007669"/>
    <property type="project" value="UniProtKB-SubCell"/>
</dbReference>
<evidence type="ECO:0000256" key="10">
    <source>
        <dbReference type="ARBA" id="ARBA00023136"/>
    </source>
</evidence>
<dbReference type="OrthoDB" id="44067at2759"/>
<dbReference type="EMBL" id="KK583304">
    <property type="protein sequence ID" value="KDO20746.1"/>
    <property type="molecule type" value="Genomic_DNA"/>
</dbReference>
<dbReference type="InterPro" id="IPR008027">
    <property type="entry name" value="QCR9"/>
</dbReference>
<organism evidence="12 13">
    <name type="scientific">Saprolegnia parasitica (strain CBS 223.65)</name>
    <dbReference type="NCBI Taxonomy" id="695850"/>
    <lineage>
        <taxon>Eukaryota</taxon>
        <taxon>Sar</taxon>
        <taxon>Stramenopiles</taxon>
        <taxon>Oomycota</taxon>
        <taxon>Saprolegniomycetes</taxon>
        <taxon>Saprolegniales</taxon>
        <taxon>Saprolegniaceae</taxon>
        <taxon>Saprolegnia</taxon>
    </lineage>
</organism>
<gene>
    <name evidence="12" type="ORF">SPRG_13328</name>
</gene>
<reference evidence="12 13" key="1">
    <citation type="journal article" date="2013" name="PLoS Genet.">
        <title>Distinctive expansion of potential virulence genes in the genome of the oomycete fish pathogen Saprolegnia parasitica.</title>
        <authorList>
            <person name="Jiang R.H."/>
            <person name="de Bruijn I."/>
            <person name="Haas B.J."/>
            <person name="Belmonte R."/>
            <person name="Lobach L."/>
            <person name="Christie J."/>
            <person name="van den Ackerveken G."/>
            <person name="Bottin A."/>
            <person name="Bulone V."/>
            <person name="Diaz-Moreno S.M."/>
            <person name="Dumas B."/>
            <person name="Fan L."/>
            <person name="Gaulin E."/>
            <person name="Govers F."/>
            <person name="Grenville-Briggs L.J."/>
            <person name="Horner N.R."/>
            <person name="Levin J.Z."/>
            <person name="Mammella M."/>
            <person name="Meijer H.J."/>
            <person name="Morris P."/>
            <person name="Nusbaum C."/>
            <person name="Oome S."/>
            <person name="Phillips A.J."/>
            <person name="van Rooyen D."/>
            <person name="Rzeszutek E."/>
            <person name="Saraiva M."/>
            <person name="Secombes C.J."/>
            <person name="Seidl M.F."/>
            <person name="Snel B."/>
            <person name="Stassen J.H."/>
            <person name="Sykes S."/>
            <person name="Tripathy S."/>
            <person name="van den Berg H."/>
            <person name="Vega-Arreguin J.C."/>
            <person name="Wawra S."/>
            <person name="Young S.K."/>
            <person name="Zeng Q."/>
            <person name="Dieguez-Uribeondo J."/>
            <person name="Russ C."/>
            <person name="Tyler B.M."/>
            <person name="van West P."/>
        </authorList>
    </citation>
    <scope>NUCLEOTIDE SEQUENCE [LARGE SCALE GENOMIC DNA]</scope>
    <source>
        <strain evidence="12 13">CBS 223.65</strain>
    </source>
</reference>
<comment type="similarity">
    <text evidence="2">Belongs to the UQCR10/QCR9 family.</text>
</comment>
<dbReference type="STRING" id="695850.A0A067C2I1"/>
<keyword evidence="5 11" id="KW-0812">Transmembrane</keyword>
<evidence type="ECO:0000256" key="9">
    <source>
        <dbReference type="ARBA" id="ARBA00023128"/>
    </source>
</evidence>
<evidence type="ECO:0000256" key="6">
    <source>
        <dbReference type="ARBA" id="ARBA00022792"/>
    </source>
</evidence>
<protein>
    <recommendedName>
        <fullName evidence="14">Cytochrome b-c1 complex subunit 9</fullName>
    </recommendedName>
</protein>
<dbReference type="KEGG" id="spar:SPRG_13328"/>
<dbReference type="PANTHER" id="PTHR12980:SF0">
    <property type="entry name" value="CYTOCHROME B-C1 COMPLEX SUBUNIT 9"/>
    <property type="match status" value="1"/>
</dbReference>
<dbReference type="Gene3D" id="1.20.5.260">
    <property type="entry name" value="Cytochrome b-c1 complex subunit 9"/>
    <property type="match status" value="1"/>
</dbReference>
<dbReference type="Pfam" id="PF05365">
    <property type="entry name" value="UCR_UQCRX_QCR9"/>
    <property type="match status" value="1"/>
</dbReference>
<dbReference type="GO" id="GO:0045275">
    <property type="term" value="C:respiratory chain complex III"/>
    <property type="evidence" value="ECO:0007669"/>
    <property type="project" value="InterPro"/>
</dbReference>
<dbReference type="GO" id="GO:0006122">
    <property type="term" value="P:mitochondrial electron transport, ubiquinol to cytochrome c"/>
    <property type="evidence" value="ECO:0007669"/>
    <property type="project" value="InterPro"/>
</dbReference>
<feature type="transmembrane region" description="Helical" evidence="11">
    <location>
        <begin position="44"/>
        <end position="67"/>
    </location>
</feature>
<keyword evidence="8 11" id="KW-1133">Transmembrane helix</keyword>
<accession>A0A067C2I1</accession>
<dbReference type="AlphaFoldDB" id="A0A067C2I1"/>
<proteinExistence type="inferred from homology"/>
<dbReference type="VEuPathDB" id="FungiDB:SPRG_13328"/>
<keyword evidence="9" id="KW-0496">Mitochondrion</keyword>
<keyword evidence="10 11" id="KW-0472">Membrane</keyword>
<dbReference type="RefSeq" id="XP_012208558.1">
    <property type="nucleotide sequence ID" value="XM_012353168.1"/>
</dbReference>
<dbReference type="OMA" id="HIDWSQF"/>
<dbReference type="Proteomes" id="UP000030745">
    <property type="component" value="Unassembled WGS sequence"/>
</dbReference>
<keyword evidence="4" id="KW-0679">Respiratory chain</keyword>
<evidence type="ECO:0000313" key="12">
    <source>
        <dbReference type="EMBL" id="KDO20746.1"/>
    </source>
</evidence>
<evidence type="ECO:0000256" key="4">
    <source>
        <dbReference type="ARBA" id="ARBA00022660"/>
    </source>
</evidence>
<keyword evidence="13" id="KW-1185">Reference proteome</keyword>
<evidence type="ECO:0008006" key="14">
    <source>
        <dbReference type="Google" id="ProtNLM"/>
    </source>
</evidence>
<evidence type="ECO:0000313" key="13">
    <source>
        <dbReference type="Proteomes" id="UP000030745"/>
    </source>
</evidence>
<evidence type="ECO:0000256" key="3">
    <source>
        <dbReference type="ARBA" id="ARBA00022448"/>
    </source>
</evidence>
<evidence type="ECO:0000256" key="7">
    <source>
        <dbReference type="ARBA" id="ARBA00022982"/>
    </source>
</evidence>
<dbReference type="PANTHER" id="PTHR12980">
    <property type="entry name" value="UBIQUINOL-CYTOCHROME C REDUCTASE COMPLEX, SUBUNIT X"/>
    <property type="match status" value="1"/>
</dbReference>
<dbReference type="SUPFAM" id="SSF81514">
    <property type="entry name" value="Subunit X (non-heme 7 kDa protein) of cytochrome bc1 complex (Ubiquinol-cytochrome c reductase)"/>
    <property type="match status" value="1"/>
</dbReference>
<name>A0A067C2I1_SAPPC</name>
<evidence type="ECO:0000256" key="8">
    <source>
        <dbReference type="ARBA" id="ARBA00022989"/>
    </source>
</evidence>
<keyword evidence="3" id="KW-0813">Transport</keyword>
<keyword evidence="6" id="KW-0999">Mitochondrion inner membrane</keyword>
<dbReference type="FunFam" id="1.20.5.260:FF:000001">
    <property type="entry name" value="Cytochrome b-c1 complex subunit 9"/>
    <property type="match status" value="1"/>
</dbReference>
<evidence type="ECO:0000256" key="2">
    <source>
        <dbReference type="ARBA" id="ARBA00007856"/>
    </source>
</evidence>
<comment type="subcellular location">
    <subcellularLocation>
        <location evidence="1">Mitochondrion inner membrane</location>
        <topology evidence="1">Single-pass membrane protein</topology>
    </subcellularLocation>
</comment>
<evidence type="ECO:0000256" key="5">
    <source>
        <dbReference type="ARBA" id="ARBA00022692"/>
    </source>
</evidence>
<keyword evidence="7" id="KW-0249">Electron transport</keyword>
<evidence type="ECO:0000256" key="1">
    <source>
        <dbReference type="ARBA" id="ARBA00004434"/>
    </source>
</evidence>
<dbReference type="GeneID" id="24135212"/>
<sequence length="101" mass="11276">MFAQRFLRTAGARAFSSAPKPTSINGKGSLDAIYAAFMKNNITYVSTIVVAAVLFEGVYGSTTSALWESMNRGRLYHHIDWSQFKSDLDDEEEAEDDEDDE</sequence>